<dbReference type="InterPro" id="IPR004305">
    <property type="entry name" value="Thiaminase-2/PQQC"/>
</dbReference>
<name>A0AA35R024_GEOBA</name>
<comment type="caution">
    <text evidence="2">The sequence shown here is derived from an EMBL/GenBank/DDBJ whole genome shotgun (WGS) entry which is preliminary data.</text>
</comment>
<dbReference type="NCBIfam" id="TIGR04306">
    <property type="entry name" value="salvage_TenA"/>
    <property type="match status" value="1"/>
</dbReference>
<keyword evidence="3" id="KW-1185">Reference proteome</keyword>
<accession>A0AA35R024</accession>
<dbReference type="EMBL" id="CASHTH010000353">
    <property type="protein sequence ID" value="CAI7998860.1"/>
    <property type="molecule type" value="Genomic_DNA"/>
</dbReference>
<dbReference type="GO" id="GO:0006772">
    <property type="term" value="P:thiamine metabolic process"/>
    <property type="evidence" value="ECO:0007669"/>
    <property type="project" value="InterPro"/>
</dbReference>
<dbReference type="InterPro" id="IPR016084">
    <property type="entry name" value="Haem_Oase-like_multi-hlx"/>
</dbReference>
<reference evidence="2" key="1">
    <citation type="submission" date="2023-03" db="EMBL/GenBank/DDBJ databases">
        <authorList>
            <person name="Steffen K."/>
            <person name="Cardenas P."/>
        </authorList>
    </citation>
    <scope>NUCLEOTIDE SEQUENCE</scope>
</reference>
<feature type="domain" description="Thiaminase-2/PQQC" evidence="1">
    <location>
        <begin position="17"/>
        <end position="216"/>
    </location>
</feature>
<organism evidence="2 3">
    <name type="scientific">Geodia barretti</name>
    <name type="common">Barrett's horny sponge</name>
    <dbReference type="NCBI Taxonomy" id="519541"/>
    <lineage>
        <taxon>Eukaryota</taxon>
        <taxon>Metazoa</taxon>
        <taxon>Porifera</taxon>
        <taxon>Demospongiae</taxon>
        <taxon>Heteroscleromorpha</taxon>
        <taxon>Tetractinellida</taxon>
        <taxon>Astrophorina</taxon>
        <taxon>Geodiidae</taxon>
        <taxon>Geodia</taxon>
    </lineage>
</organism>
<dbReference type="Gene3D" id="1.20.910.10">
    <property type="entry name" value="Heme oxygenase-like"/>
    <property type="match status" value="1"/>
</dbReference>
<dbReference type="Proteomes" id="UP001174909">
    <property type="component" value="Unassembled WGS sequence"/>
</dbReference>
<evidence type="ECO:0000259" key="1">
    <source>
        <dbReference type="Pfam" id="PF03070"/>
    </source>
</evidence>
<dbReference type="GO" id="GO:0005829">
    <property type="term" value="C:cytosol"/>
    <property type="evidence" value="ECO:0007669"/>
    <property type="project" value="TreeGrafter"/>
</dbReference>
<dbReference type="CDD" id="cd19366">
    <property type="entry name" value="TenA_C_BhTenA-like"/>
    <property type="match status" value="1"/>
</dbReference>
<dbReference type="InterPro" id="IPR050967">
    <property type="entry name" value="Thiamine_Salvage_TenA"/>
</dbReference>
<evidence type="ECO:0000313" key="3">
    <source>
        <dbReference type="Proteomes" id="UP001174909"/>
    </source>
</evidence>
<dbReference type="InterPro" id="IPR027574">
    <property type="entry name" value="Thiaminase_II"/>
</dbReference>
<dbReference type="PANTHER" id="PTHR43198">
    <property type="entry name" value="BIFUNCTIONAL TH2 PROTEIN"/>
    <property type="match status" value="1"/>
</dbReference>
<dbReference type="PANTHER" id="PTHR43198:SF2">
    <property type="entry name" value="SI:CH1073-67J19.1-RELATED"/>
    <property type="match status" value="1"/>
</dbReference>
<evidence type="ECO:0000313" key="2">
    <source>
        <dbReference type="EMBL" id="CAI7998860.1"/>
    </source>
</evidence>
<dbReference type="Pfam" id="PF03070">
    <property type="entry name" value="TENA_THI-4"/>
    <property type="match status" value="1"/>
</dbReference>
<sequence length="222" mass="25403">MTFCDGIEVESLVQREAMMRHPFVLGIGDGSLSKERFRHFITQDYVYLIDYARCLAMGTVKAPDLETMSWFGVAVDHILNTEMELHRSYCADLGITINELESTRHAPTTYSYTSYLLRVAQIGSFGELIAALVPCIWGYWKVGEMLAEVGEPQDAPHYADWIRMYAGDESRIVALEARSICDRTAENAGQPELDAMREAYITCTRYERAFWQMAWDLEEWPA</sequence>
<dbReference type="SUPFAM" id="SSF48613">
    <property type="entry name" value="Heme oxygenase-like"/>
    <property type="match status" value="1"/>
</dbReference>
<dbReference type="GO" id="GO:0050334">
    <property type="term" value="F:thiaminase activity"/>
    <property type="evidence" value="ECO:0007669"/>
    <property type="project" value="InterPro"/>
</dbReference>
<protein>
    <submittedName>
        <fullName evidence="2">Aminopyrimidine aminohydrolase</fullName>
    </submittedName>
</protein>
<dbReference type="AlphaFoldDB" id="A0AA35R024"/>
<gene>
    <name evidence="2" type="ORF">GBAR_LOCUS2550</name>
</gene>
<proteinExistence type="predicted"/>